<proteinExistence type="predicted"/>
<reference evidence="1" key="1">
    <citation type="submission" date="2022-11" db="EMBL/GenBank/DDBJ databases">
        <title>Genome Sequence of Nemania bipapillata.</title>
        <authorList>
            <person name="Buettner E."/>
        </authorList>
    </citation>
    <scope>NUCLEOTIDE SEQUENCE</scope>
    <source>
        <strain evidence="1">CP14</strain>
    </source>
</reference>
<name>A0ACC2IQR8_9PEZI</name>
<organism evidence="1 2">
    <name type="scientific">Nemania bipapillata</name>
    <dbReference type="NCBI Taxonomy" id="110536"/>
    <lineage>
        <taxon>Eukaryota</taxon>
        <taxon>Fungi</taxon>
        <taxon>Dikarya</taxon>
        <taxon>Ascomycota</taxon>
        <taxon>Pezizomycotina</taxon>
        <taxon>Sordariomycetes</taxon>
        <taxon>Xylariomycetidae</taxon>
        <taxon>Xylariales</taxon>
        <taxon>Xylariaceae</taxon>
        <taxon>Nemania</taxon>
    </lineage>
</organism>
<gene>
    <name evidence="1" type="ORF">ONZ43_g4180</name>
</gene>
<evidence type="ECO:0000313" key="2">
    <source>
        <dbReference type="Proteomes" id="UP001153334"/>
    </source>
</evidence>
<protein>
    <submittedName>
        <fullName evidence="1">Uncharacterized protein</fullName>
    </submittedName>
</protein>
<keyword evidence="2" id="KW-1185">Reference proteome</keyword>
<evidence type="ECO:0000313" key="1">
    <source>
        <dbReference type="EMBL" id="KAJ8117575.1"/>
    </source>
</evidence>
<accession>A0ACC2IQR8</accession>
<dbReference type="EMBL" id="JAPESX010001085">
    <property type="protein sequence ID" value="KAJ8117575.1"/>
    <property type="molecule type" value="Genomic_DNA"/>
</dbReference>
<sequence length="606" mass="68555">MASQHEPEGHVSKDELDPHLIAQERLPWFGNPVIQENETQSSTDPGELEGLQGQHRGQRYNFNALPRFKKHHGSSNLEVFYDLWFVANLGIFTTGHTVNDNTNLWSYVGYITLLWFDWFLVSLYDVRYLTDSVAERIGRAVHLGVMIGFAVVSPNFTPDQQSKTTFQVTSLALALSRLSLSIRYSCIAWHVRRFKEGKWPLIAVAAINFASGWVFFGTTFRFQTGKNSRAFISWYVIIGVETFLQLILSLRFKVLSFSGTHLSERMTVSTLFMLGEGVNSLAENVVTIVQNKGWTSPTIGNLTAGISTIYIVFMIYFDWMANHSSLSDIRQALWALFHFPFHILLLLFMEGSAQLVTWWEIFEVLNWVSAKFAPIAQDFQTKIQSDPEASPTETYVQELNTTVIKIFDEYEATYSDTLYAVQDAFDSILTIPDGWWFDVNNEGPNATYYQDLLDNNVDELSNAVTNSILVNFKVDPISEIKLPENSTTTEAEFQQVVLDRSNDRFTITFKFTFISAGLTLVLLTLLFAIGRPRRSWSVSVIIRMILFGLLGIGLSLVSIAGREQENSAYRTTPWLLPTLALGLLFLAASTGTGTTSYEPDKRQPPL</sequence>
<dbReference type="Proteomes" id="UP001153334">
    <property type="component" value="Unassembled WGS sequence"/>
</dbReference>
<comment type="caution">
    <text evidence="1">The sequence shown here is derived from an EMBL/GenBank/DDBJ whole genome shotgun (WGS) entry which is preliminary data.</text>
</comment>